<name>C4A050_BRAFL</name>
<evidence type="ECO:0000256" key="1">
    <source>
        <dbReference type="SAM" id="MobiDB-lite"/>
    </source>
</evidence>
<feature type="compositionally biased region" description="Low complexity" evidence="1">
    <location>
        <begin position="412"/>
        <end position="425"/>
    </location>
</feature>
<sequence>MLEQAEDREVQLKQQLVVGDQATCKKRLRRDDCSVVTRLTWAKENPEHLATISYEVSRPDDPAFVTRLKKRVQNKCKSVRSQLRKKEKSAAATVDHSAAVTTGAAANRGDVLATASLGDVLDTDTIVNPCDVMDTDAVVNPSDVLDTAEVQYKEVVWFWTYRWRKTADIGHDRHWTDTCSDSDHDDEVVVVPEIEPHNLHPELANLESQTCQSLSSDGWEPGDYWTWHHGPTIMSTLGFGGPRDSPRHSPLRYSPSPPPRHSPRYMMGESTDDEQWGCFLLSTIREDSSIIAAGRAFLPDKNRPTLRQSFHKFAVGLPPVIIAVLTVRKRMKHMRFVDHHGFVDDPKDVKDLILRYSQVQEVSYEFASELNASNLKQNLGSECKEHFEKADSLEKTNNQGQGNWSRLHLSTNYQGQGNQSRRQQSTNYQGQGNQSRREQSTNYQGQDPDQTTLNMKLAAASEVYVEENKRRTATLAGV</sequence>
<feature type="compositionally biased region" description="Polar residues" evidence="1">
    <location>
        <begin position="426"/>
        <end position="449"/>
    </location>
</feature>
<evidence type="ECO:0000313" key="2">
    <source>
        <dbReference type="EMBL" id="EEN41818.1"/>
    </source>
</evidence>
<dbReference type="AlphaFoldDB" id="C4A050"/>
<organism>
    <name type="scientific">Branchiostoma floridae</name>
    <name type="common">Florida lancelet</name>
    <name type="synonym">Amphioxus</name>
    <dbReference type="NCBI Taxonomy" id="7739"/>
    <lineage>
        <taxon>Eukaryota</taxon>
        <taxon>Metazoa</taxon>
        <taxon>Chordata</taxon>
        <taxon>Cephalochordata</taxon>
        <taxon>Leptocardii</taxon>
        <taxon>Amphioxiformes</taxon>
        <taxon>Branchiostomatidae</taxon>
        <taxon>Branchiostoma</taxon>
    </lineage>
</organism>
<dbReference type="EMBL" id="GG666784">
    <property type="protein sequence ID" value="EEN41818.1"/>
    <property type="molecule type" value="Genomic_DNA"/>
</dbReference>
<protein>
    <submittedName>
        <fullName evidence="2">Uncharacterized protein</fullName>
    </submittedName>
</protein>
<proteinExistence type="predicted"/>
<dbReference type="InParanoid" id="C4A050"/>
<feature type="region of interest" description="Disordered" evidence="1">
    <location>
        <begin position="411"/>
        <end position="449"/>
    </location>
</feature>
<gene>
    <name evidence="2" type="ORF">BRAFLDRAFT_111062</name>
</gene>
<reference evidence="2" key="1">
    <citation type="journal article" date="2008" name="Nature">
        <title>The amphioxus genome and the evolution of the chordate karyotype.</title>
        <authorList>
            <consortium name="US DOE Joint Genome Institute (JGI-PGF)"/>
            <person name="Putnam N.H."/>
            <person name="Butts T."/>
            <person name="Ferrier D.E.K."/>
            <person name="Furlong R.F."/>
            <person name="Hellsten U."/>
            <person name="Kawashima T."/>
            <person name="Robinson-Rechavi M."/>
            <person name="Shoguchi E."/>
            <person name="Terry A."/>
            <person name="Yu J.-K."/>
            <person name="Benito-Gutierrez E.L."/>
            <person name="Dubchak I."/>
            <person name="Garcia-Fernandez J."/>
            <person name="Gibson-Brown J.J."/>
            <person name="Grigoriev I.V."/>
            <person name="Horton A.C."/>
            <person name="de Jong P.J."/>
            <person name="Jurka J."/>
            <person name="Kapitonov V.V."/>
            <person name="Kohara Y."/>
            <person name="Kuroki Y."/>
            <person name="Lindquist E."/>
            <person name="Lucas S."/>
            <person name="Osoegawa K."/>
            <person name="Pennacchio L.A."/>
            <person name="Salamov A.A."/>
            <person name="Satou Y."/>
            <person name="Sauka-Spengler T."/>
            <person name="Schmutz J."/>
            <person name="Shin-I T."/>
            <person name="Toyoda A."/>
            <person name="Bronner-Fraser M."/>
            <person name="Fujiyama A."/>
            <person name="Holland L.Z."/>
            <person name="Holland P.W.H."/>
            <person name="Satoh N."/>
            <person name="Rokhsar D.S."/>
        </authorList>
    </citation>
    <scope>NUCLEOTIDE SEQUENCE [LARGE SCALE GENOMIC DNA]</scope>
    <source>
        <strain evidence="2">S238N-H82</strain>
        <tissue evidence="2">Testes</tissue>
    </source>
</reference>
<feature type="region of interest" description="Disordered" evidence="1">
    <location>
        <begin position="239"/>
        <end position="268"/>
    </location>
</feature>
<accession>C4A050</accession>